<keyword evidence="3" id="KW-1185">Reference proteome</keyword>
<dbReference type="EMBL" id="AWSO01002201">
    <property type="protein sequence ID" value="ESK81854.1"/>
    <property type="molecule type" value="Genomic_DNA"/>
</dbReference>
<dbReference type="Proteomes" id="UP000017559">
    <property type="component" value="Unassembled WGS sequence"/>
</dbReference>
<dbReference type="InterPro" id="IPR011009">
    <property type="entry name" value="Kinase-like_dom_sf"/>
</dbReference>
<gene>
    <name evidence="2" type="ORF">Moror_9621</name>
</gene>
<organism evidence="2 3">
    <name type="scientific">Moniliophthora roreri (strain MCA 2997)</name>
    <name type="common">Cocoa frosty pod rot fungus</name>
    <name type="synonym">Crinipellis roreri</name>
    <dbReference type="NCBI Taxonomy" id="1381753"/>
    <lineage>
        <taxon>Eukaryota</taxon>
        <taxon>Fungi</taxon>
        <taxon>Dikarya</taxon>
        <taxon>Basidiomycota</taxon>
        <taxon>Agaricomycotina</taxon>
        <taxon>Agaricomycetes</taxon>
        <taxon>Agaricomycetidae</taxon>
        <taxon>Agaricales</taxon>
        <taxon>Marasmiineae</taxon>
        <taxon>Marasmiaceae</taxon>
        <taxon>Moniliophthora</taxon>
    </lineage>
</organism>
<name>V2XQW1_MONRO</name>
<reference evidence="2 3" key="1">
    <citation type="journal article" date="2014" name="BMC Genomics">
        <title>Genome and secretome analysis of the hemibiotrophic fungal pathogen, Moniliophthora roreri, which causes frosty pod rot disease of cacao: mechanisms of the biotrophic and necrotrophic phases.</title>
        <authorList>
            <person name="Meinhardt L.W."/>
            <person name="Costa G.G.L."/>
            <person name="Thomazella D.P.T."/>
            <person name="Teixeira P.J.P.L."/>
            <person name="Carazzolle M.F."/>
            <person name="Schuster S.C."/>
            <person name="Carlson J.E."/>
            <person name="Guiltinan M.J."/>
            <person name="Mieczkowski P."/>
            <person name="Farmer A."/>
            <person name="Ramaraj T."/>
            <person name="Crozier J."/>
            <person name="Davis R.E."/>
            <person name="Shao J."/>
            <person name="Melnick R.L."/>
            <person name="Pereira G.A.G."/>
            <person name="Bailey B.A."/>
        </authorList>
    </citation>
    <scope>NUCLEOTIDE SEQUENCE [LARGE SCALE GENOMIC DNA]</scope>
    <source>
        <strain evidence="2 3">MCA 2997</strain>
    </source>
</reference>
<dbReference type="SUPFAM" id="SSF56112">
    <property type="entry name" value="Protein kinase-like (PK-like)"/>
    <property type="match status" value="1"/>
</dbReference>
<proteinExistence type="predicted"/>
<dbReference type="PANTHER" id="PTHR38248:SF2">
    <property type="entry name" value="FUNK1 11"/>
    <property type="match status" value="1"/>
</dbReference>
<evidence type="ECO:0000313" key="3">
    <source>
        <dbReference type="Proteomes" id="UP000017559"/>
    </source>
</evidence>
<dbReference type="OrthoDB" id="5584477at2759"/>
<accession>V2XQW1</accession>
<dbReference type="KEGG" id="mrr:Moror_9621"/>
<dbReference type="Pfam" id="PF17667">
    <property type="entry name" value="Pkinase_fungal"/>
    <property type="match status" value="1"/>
</dbReference>
<dbReference type="HOGENOM" id="CLU_891634_0_0_1"/>
<comment type="caution">
    <text evidence="2">The sequence shown here is derived from an EMBL/GenBank/DDBJ whole genome shotgun (WGS) entry which is preliminary data.</text>
</comment>
<feature type="domain" description="Fungal-type protein kinase" evidence="1">
    <location>
        <begin position="33"/>
        <end position="156"/>
    </location>
</feature>
<protein>
    <recommendedName>
        <fullName evidence="1">Fungal-type protein kinase domain-containing protein</fullName>
    </recommendedName>
</protein>
<evidence type="ECO:0000259" key="1">
    <source>
        <dbReference type="Pfam" id="PF17667"/>
    </source>
</evidence>
<sequence length="308" mass="36018">MVRQQHWSERLLRCESQIGNRELDFSGCQRTVPTHRRVVRHRPLGTPLHTFKTTSEVVNAMKDALFAHQKLHEEAGIVHRDISPSHILIGERSEGFLVDWDDDATSETQNRPVQVDETRMGTFEFMSINLLSEPTIFQHPNFVDNLESFYHILSWLALVWGNHDGYYFAVHSKIVSLRYDRRTYDYPTNCRYGSSYKLSDLYRRFTQQVLGLAPGPFRDLLVDMEEVMASRYDGIDDKEADLKHLQFGVKRRYKSRKDMLNNSDWMLARFAKAAHDLSLVEPESTARIDRLLHVHGTCHGERLMYYLV</sequence>
<dbReference type="InterPro" id="IPR040976">
    <property type="entry name" value="Pkinase_fungal"/>
</dbReference>
<evidence type="ECO:0000313" key="2">
    <source>
        <dbReference type="EMBL" id="ESK81854.1"/>
    </source>
</evidence>
<dbReference type="Gene3D" id="1.10.510.10">
    <property type="entry name" value="Transferase(Phosphotransferase) domain 1"/>
    <property type="match status" value="1"/>
</dbReference>
<dbReference type="AlphaFoldDB" id="V2XQW1"/>
<dbReference type="PANTHER" id="PTHR38248">
    <property type="entry name" value="FUNK1 6"/>
    <property type="match status" value="1"/>
</dbReference>